<name>A0A1I7WEZ6_HETBA</name>
<evidence type="ECO:0000256" key="1">
    <source>
        <dbReference type="SAM" id="MobiDB-lite"/>
    </source>
</evidence>
<dbReference type="Proteomes" id="UP000095283">
    <property type="component" value="Unplaced"/>
</dbReference>
<evidence type="ECO:0000313" key="2">
    <source>
        <dbReference type="Proteomes" id="UP000095283"/>
    </source>
</evidence>
<reference evidence="3" key="1">
    <citation type="submission" date="2016-11" db="UniProtKB">
        <authorList>
            <consortium name="WormBaseParasite"/>
        </authorList>
    </citation>
    <scope>IDENTIFICATION</scope>
</reference>
<keyword evidence="2" id="KW-1185">Reference proteome</keyword>
<dbReference type="WBParaSite" id="Hba_03493">
    <property type="protein sequence ID" value="Hba_03493"/>
    <property type="gene ID" value="Hba_03493"/>
</dbReference>
<proteinExistence type="predicted"/>
<evidence type="ECO:0000313" key="3">
    <source>
        <dbReference type="WBParaSite" id="Hba_03493"/>
    </source>
</evidence>
<accession>A0A1I7WEZ6</accession>
<sequence>MLLKQFTSKNTHTSPEGEPRLKKALKNREKNSPINLLFWSLPNLPSKCIETYRCRNPDLGLFRTSAGSAHSHNK</sequence>
<feature type="region of interest" description="Disordered" evidence="1">
    <location>
        <begin position="1"/>
        <end position="22"/>
    </location>
</feature>
<organism evidence="2 3">
    <name type="scientific">Heterorhabditis bacteriophora</name>
    <name type="common">Entomopathogenic nematode worm</name>
    <dbReference type="NCBI Taxonomy" id="37862"/>
    <lineage>
        <taxon>Eukaryota</taxon>
        <taxon>Metazoa</taxon>
        <taxon>Ecdysozoa</taxon>
        <taxon>Nematoda</taxon>
        <taxon>Chromadorea</taxon>
        <taxon>Rhabditida</taxon>
        <taxon>Rhabditina</taxon>
        <taxon>Rhabditomorpha</taxon>
        <taxon>Strongyloidea</taxon>
        <taxon>Heterorhabditidae</taxon>
        <taxon>Heterorhabditis</taxon>
    </lineage>
</organism>
<dbReference type="AlphaFoldDB" id="A0A1I7WEZ6"/>
<protein>
    <submittedName>
        <fullName evidence="3">Ovule protein</fullName>
    </submittedName>
</protein>
<feature type="compositionally biased region" description="Polar residues" evidence="1">
    <location>
        <begin position="1"/>
        <end position="14"/>
    </location>
</feature>